<dbReference type="HOGENOM" id="CLU_2344192_0_0_9"/>
<proteinExistence type="predicted"/>
<reference evidence="1 2" key="1">
    <citation type="submission" date="2010-07" db="EMBL/GenBank/DDBJ databases">
        <authorList>
            <person name="Muzny D."/>
            <person name="Qin X."/>
            <person name="Deng J."/>
            <person name="Jiang H."/>
            <person name="Liu Y."/>
            <person name="Qu J."/>
            <person name="Song X.-Z."/>
            <person name="Zhang L."/>
            <person name="Thornton R."/>
            <person name="Coyle M."/>
            <person name="Francisco L."/>
            <person name="Jackson L."/>
            <person name="Javaid M."/>
            <person name="Korchina V."/>
            <person name="Kovar C."/>
            <person name="Mata R."/>
            <person name="Mathew T."/>
            <person name="Ngo R."/>
            <person name="Nguyen L."/>
            <person name="Nguyen N."/>
            <person name="Okwuonu G."/>
            <person name="Ongeri F."/>
            <person name="Pham C."/>
            <person name="Simmons D."/>
            <person name="Wilczek-Boney K."/>
            <person name="Hale W."/>
            <person name="Jakkamsetti A."/>
            <person name="Pham P."/>
            <person name="Ruth R."/>
            <person name="San Lucas F."/>
            <person name="Warren J."/>
            <person name="Zhang J."/>
            <person name="Zhao Z."/>
            <person name="Zhou C."/>
            <person name="Zhu D."/>
            <person name="Lee S."/>
            <person name="Bess C."/>
            <person name="Blankenburg K."/>
            <person name="Forbes L."/>
            <person name="Fu Q."/>
            <person name="Gubbala S."/>
            <person name="Hirani K."/>
            <person name="Jayaseelan J.C."/>
            <person name="Lara F."/>
            <person name="Munidasa M."/>
            <person name="Palculict T."/>
            <person name="Patil S."/>
            <person name="Pu L.-L."/>
            <person name="Saada N."/>
            <person name="Tang L."/>
            <person name="Weissenberger G."/>
            <person name="Zhu Y."/>
            <person name="Hemphill L."/>
            <person name="Shang Y."/>
            <person name="Youmans B."/>
            <person name="Ayvaz T."/>
            <person name="Ross M."/>
            <person name="Santibanez J."/>
            <person name="Aqrawi P."/>
            <person name="Gross S."/>
            <person name="Joshi V."/>
            <person name="Fowler G."/>
            <person name="Nazareth L."/>
            <person name="Reid J."/>
            <person name="Worley K."/>
            <person name="Petrosino J."/>
            <person name="Highlander S."/>
            <person name="Gibbs R."/>
        </authorList>
    </citation>
    <scope>NUCLEOTIDE SEQUENCE [LARGE SCALE GENOMIC DNA]</scope>
    <source>
        <strain evidence="1 2">ATCC BAA-1640</strain>
    </source>
</reference>
<dbReference type="Proteomes" id="UP000003280">
    <property type="component" value="Unassembled WGS sequence"/>
</dbReference>
<gene>
    <name evidence="1" type="ORF">HMPREF9225_1792</name>
</gene>
<name>E0NNQ3_9FIRM</name>
<accession>E0NNQ3</accession>
<organism evidence="1 2">
    <name type="scientific">Peptoniphilus duerdenii ATCC BAA-1640</name>
    <dbReference type="NCBI Taxonomy" id="862517"/>
    <lineage>
        <taxon>Bacteria</taxon>
        <taxon>Bacillati</taxon>
        <taxon>Bacillota</taxon>
        <taxon>Tissierellia</taxon>
        <taxon>Tissierellales</taxon>
        <taxon>Peptoniphilaceae</taxon>
        <taxon>Peptoniphilus</taxon>
    </lineage>
</organism>
<dbReference type="STRING" id="862517.HMPREF9225_1792"/>
<comment type="caution">
    <text evidence="1">The sequence shown here is derived from an EMBL/GenBank/DDBJ whole genome shotgun (WGS) entry which is preliminary data.</text>
</comment>
<keyword evidence="2" id="KW-1185">Reference proteome</keyword>
<evidence type="ECO:0000313" key="1">
    <source>
        <dbReference type="EMBL" id="EFM24656.1"/>
    </source>
</evidence>
<dbReference type="AlphaFoldDB" id="E0NNQ3"/>
<dbReference type="EMBL" id="AEEH01000050">
    <property type="protein sequence ID" value="EFM24656.1"/>
    <property type="molecule type" value="Genomic_DNA"/>
</dbReference>
<evidence type="ECO:0000313" key="2">
    <source>
        <dbReference type="Proteomes" id="UP000003280"/>
    </source>
</evidence>
<protein>
    <submittedName>
        <fullName evidence="1">Uncharacterized protein</fullName>
    </submittedName>
</protein>
<sequence length="97" mass="11316">MLQCTWRMTMESNVKISFIDADSPVNLKMQKITIKGTTYYYMDYDKSTYEIIKNLKKALVTSYEDGREKFEAKDAKFVNLDEALNKKVIAIELEGEK</sequence>